<evidence type="ECO:0000313" key="3">
    <source>
        <dbReference type="Proteomes" id="UP000030856"/>
    </source>
</evidence>
<keyword evidence="3" id="KW-1185">Reference proteome</keyword>
<proteinExistence type="predicted"/>
<dbReference type="EMBL" id="JRAA01000003">
    <property type="protein sequence ID" value="KHF24433.1"/>
    <property type="molecule type" value="Genomic_DNA"/>
</dbReference>
<dbReference type="STRING" id="2340.JV46_28170"/>
<dbReference type="EMBL" id="MPNX01000009">
    <property type="protein sequence ID" value="OOY34924.1"/>
    <property type="molecule type" value="Genomic_DNA"/>
</dbReference>
<dbReference type="Proteomes" id="UP000190962">
    <property type="component" value="Unassembled WGS sequence"/>
</dbReference>
<organism evidence="1 3">
    <name type="scientific">Solemya velum gill symbiont</name>
    <dbReference type="NCBI Taxonomy" id="2340"/>
    <lineage>
        <taxon>Bacteria</taxon>
        <taxon>Pseudomonadati</taxon>
        <taxon>Pseudomonadota</taxon>
        <taxon>Gammaproteobacteria</taxon>
        <taxon>sulfur-oxidizing symbionts</taxon>
    </lineage>
</organism>
<dbReference type="Proteomes" id="UP000030856">
    <property type="component" value="Unassembled WGS sequence"/>
</dbReference>
<name>A0A0B0H2K4_SOVGS</name>
<reference evidence="1 3" key="1">
    <citation type="journal article" date="2014" name="BMC Genomics">
        <title>The genome of the intracellular bacterium of the coastal bivalve, Solemya velum: a blueprint for thriving in and out of symbiosis.</title>
        <authorList>
            <person name="Dmytrenko O."/>
            <person name="Russell S.L."/>
            <person name="Loo W.T."/>
            <person name="Fontanez K.M."/>
            <person name="Liao L."/>
            <person name="Roeselers G."/>
            <person name="Sharma R."/>
            <person name="Stewart F.J."/>
            <person name="Newton I.L."/>
            <person name="Woyke T."/>
            <person name="Wu D."/>
            <person name="Lang J.M."/>
            <person name="Eisen J.A."/>
            <person name="Cavanaugh C.M."/>
        </authorList>
    </citation>
    <scope>NUCLEOTIDE SEQUENCE [LARGE SCALE GENOMIC DNA]</scope>
    <source>
        <strain evidence="1 3">WH</strain>
    </source>
</reference>
<evidence type="ECO:0000313" key="4">
    <source>
        <dbReference type="Proteomes" id="UP000190962"/>
    </source>
</evidence>
<dbReference type="OrthoDB" id="9786540at2"/>
<comment type="caution">
    <text evidence="1">The sequence shown here is derived from an EMBL/GenBank/DDBJ whole genome shotgun (WGS) entry which is preliminary data.</text>
</comment>
<protein>
    <submittedName>
        <fullName evidence="1">Uncharacterized protein</fullName>
    </submittedName>
</protein>
<evidence type="ECO:0000313" key="1">
    <source>
        <dbReference type="EMBL" id="KHF24433.1"/>
    </source>
</evidence>
<gene>
    <name evidence="2" type="ORF">BOV88_07335</name>
    <name evidence="1" type="ORF">JV46_28170</name>
</gene>
<sequence length="140" mass="15699">MSDFLTAFKGRFVSTLRWPQLDELWQQLRNDADGGWYLYSVGNPPPSQPSDEAGVSSFIDEMDEILRTGHKEDYCGIVYADDLRNPSLVKIYDPGNLGVSCGYSDNPPPPGWVMSKLPPADILPPVKKKKWQIWGGLGKR</sequence>
<evidence type="ECO:0000313" key="2">
    <source>
        <dbReference type="EMBL" id="OOY34924.1"/>
    </source>
</evidence>
<dbReference type="GeneID" id="86991696"/>
<dbReference type="AlphaFoldDB" id="A0A0B0H2K4"/>
<accession>A0A0B0H2K4</accession>
<dbReference type="RefSeq" id="WP_043118600.1">
    <property type="nucleotide sequence ID" value="NZ_JRAA01000003.1"/>
</dbReference>
<dbReference type="PATRIC" id="fig|2340.3.peg.2498"/>
<reference evidence="2 4" key="2">
    <citation type="submission" date="2016-11" db="EMBL/GenBank/DDBJ databases">
        <title>Mixed transmission modes and dynamic genome evolution in an obligate animal-bacterial symbiosis.</title>
        <authorList>
            <person name="Russell S.L."/>
            <person name="Corbett-Detig R.B."/>
            <person name="Cavanaugh C.M."/>
        </authorList>
    </citation>
    <scope>NUCLEOTIDE SEQUENCE [LARGE SCALE GENOMIC DNA]</scope>
    <source>
        <strain evidence="2">MA-KB16</strain>
    </source>
</reference>
<dbReference type="eggNOG" id="ENOG5032V2M">
    <property type="taxonomic scope" value="Bacteria"/>
</dbReference>